<evidence type="ECO:0000256" key="7">
    <source>
        <dbReference type="HAMAP-Rule" id="MF_01008"/>
    </source>
</evidence>
<dbReference type="InterPro" id="IPR037914">
    <property type="entry name" value="SpoVT-AbrB_sf"/>
</dbReference>
<keyword evidence="4 7" id="KW-0805">Transcription regulation</keyword>
<evidence type="ECO:0000256" key="4">
    <source>
        <dbReference type="ARBA" id="ARBA00023015"/>
    </source>
</evidence>
<dbReference type="InterPro" id="IPR038619">
    <property type="entry name" value="MraZ_sf"/>
</dbReference>
<evidence type="ECO:0000256" key="2">
    <source>
        <dbReference type="ARBA" id="ARBA00022490"/>
    </source>
</evidence>
<dbReference type="InterPro" id="IPR003444">
    <property type="entry name" value="MraZ"/>
</dbReference>
<dbReference type="PROSITE" id="PS51740">
    <property type="entry name" value="SPOVT_ABRB"/>
    <property type="match status" value="2"/>
</dbReference>
<organism evidence="9 10">
    <name type="scientific">Candidatus Muproteobacteria bacterium RBG_16_60_9</name>
    <dbReference type="NCBI Taxonomy" id="1817755"/>
    <lineage>
        <taxon>Bacteria</taxon>
        <taxon>Pseudomonadati</taxon>
        <taxon>Pseudomonadota</taxon>
        <taxon>Candidatus Muproteobacteria</taxon>
    </lineage>
</organism>
<accession>A0A1F6VHR7</accession>
<name>A0A1F6VHR7_9PROT</name>
<dbReference type="PANTHER" id="PTHR34701">
    <property type="entry name" value="TRANSCRIPTIONAL REGULATOR MRAZ"/>
    <property type="match status" value="1"/>
</dbReference>
<dbReference type="Proteomes" id="UP000179076">
    <property type="component" value="Unassembled WGS sequence"/>
</dbReference>
<comment type="subcellular location">
    <subcellularLocation>
        <location evidence="7">Cytoplasm</location>
        <location evidence="7">Nucleoid</location>
    </subcellularLocation>
</comment>
<dbReference type="GO" id="GO:2000143">
    <property type="term" value="P:negative regulation of DNA-templated transcription initiation"/>
    <property type="evidence" value="ECO:0007669"/>
    <property type="project" value="TreeGrafter"/>
</dbReference>
<proteinExistence type="inferred from homology"/>
<comment type="caution">
    <text evidence="9">The sequence shown here is derived from an EMBL/GenBank/DDBJ whole genome shotgun (WGS) entry which is preliminary data.</text>
</comment>
<sequence>MFRGVNPLQLDSKGRLAVPTRYREALMRQCHGQMVMTVDRDHCLLLYPLPDWEEIERKLVRLPSFNKQARRLQRLLMGHATECELDGVGRILVPPPLREFAGLNKAVVLIGQGNKFELWSDESWNARRAEWLAQSDDDGDLPADLESLSL</sequence>
<gene>
    <name evidence="7" type="primary">mraZ</name>
    <name evidence="9" type="ORF">A2W18_06070</name>
</gene>
<dbReference type="HAMAP" id="MF_01008">
    <property type="entry name" value="MraZ"/>
    <property type="match status" value="1"/>
</dbReference>
<feature type="domain" description="SpoVT-AbrB" evidence="8">
    <location>
        <begin position="5"/>
        <end position="51"/>
    </location>
</feature>
<dbReference type="GO" id="GO:0051301">
    <property type="term" value="P:cell division"/>
    <property type="evidence" value="ECO:0007669"/>
    <property type="project" value="UniProtKB-KW"/>
</dbReference>
<dbReference type="PANTHER" id="PTHR34701:SF1">
    <property type="entry name" value="TRANSCRIPTIONAL REGULATOR MRAZ"/>
    <property type="match status" value="1"/>
</dbReference>
<evidence type="ECO:0000256" key="6">
    <source>
        <dbReference type="ARBA" id="ARBA00023163"/>
    </source>
</evidence>
<dbReference type="SUPFAM" id="SSF89447">
    <property type="entry name" value="AbrB/MazE/MraZ-like"/>
    <property type="match status" value="1"/>
</dbReference>
<evidence type="ECO:0000256" key="1">
    <source>
        <dbReference type="ARBA" id="ARBA00013860"/>
    </source>
</evidence>
<dbReference type="GO" id="GO:0003700">
    <property type="term" value="F:DNA-binding transcription factor activity"/>
    <property type="evidence" value="ECO:0007669"/>
    <property type="project" value="UniProtKB-UniRule"/>
</dbReference>
<evidence type="ECO:0000256" key="5">
    <source>
        <dbReference type="ARBA" id="ARBA00023125"/>
    </source>
</evidence>
<protein>
    <recommendedName>
        <fullName evidence="1 7">Transcriptional regulator MraZ</fullName>
    </recommendedName>
</protein>
<dbReference type="EMBL" id="MFSP01000029">
    <property type="protein sequence ID" value="OGI69108.1"/>
    <property type="molecule type" value="Genomic_DNA"/>
</dbReference>
<dbReference type="InterPro" id="IPR035644">
    <property type="entry name" value="MraZ_C"/>
</dbReference>
<keyword evidence="2 7" id="KW-0963">Cytoplasm</keyword>
<dbReference type="GO" id="GO:0009295">
    <property type="term" value="C:nucleoid"/>
    <property type="evidence" value="ECO:0007669"/>
    <property type="project" value="UniProtKB-SubCell"/>
</dbReference>
<dbReference type="CDD" id="cd16321">
    <property type="entry name" value="MraZ_C"/>
    <property type="match status" value="1"/>
</dbReference>
<keyword evidence="9" id="KW-0132">Cell division</keyword>
<comment type="similarity">
    <text evidence="7">Belongs to the MraZ family.</text>
</comment>
<keyword evidence="3" id="KW-0677">Repeat</keyword>
<dbReference type="CDD" id="cd16320">
    <property type="entry name" value="MraZ_N"/>
    <property type="match status" value="1"/>
</dbReference>
<comment type="subunit">
    <text evidence="7">Forms oligomers.</text>
</comment>
<dbReference type="AlphaFoldDB" id="A0A1F6VHR7"/>
<reference evidence="9 10" key="1">
    <citation type="journal article" date="2016" name="Nat. Commun.">
        <title>Thousands of microbial genomes shed light on interconnected biogeochemical processes in an aquifer system.</title>
        <authorList>
            <person name="Anantharaman K."/>
            <person name="Brown C.T."/>
            <person name="Hug L.A."/>
            <person name="Sharon I."/>
            <person name="Castelle C.J."/>
            <person name="Probst A.J."/>
            <person name="Thomas B.C."/>
            <person name="Singh A."/>
            <person name="Wilkins M.J."/>
            <person name="Karaoz U."/>
            <person name="Brodie E.L."/>
            <person name="Williams K.H."/>
            <person name="Hubbard S.S."/>
            <person name="Banfield J.F."/>
        </authorList>
    </citation>
    <scope>NUCLEOTIDE SEQUENCE [LARGE SCALE GENOMIC DNA]</scope>
</reference>
<evidence type="ECO:0000313" key="9">
    <source>
        <dbReference type="EMBL" id="OGI69108.1"/>
    </source>
</evidence>
<dbReference type="NCBIfam" id="TIGR00242">
    <property type="entry name" value="division/cell wall cluster transcriptional repressor MraZ"/>
    <property type="match status" value="1"/>
</dbReference>
<dbReference type="GO" id="GO:0005737">
    <property type="term" value="C:cytoplasm"/>
    <property type="evidence" value="ECO:0007669"/>
    <property type="project" value="UniProtKB-UniRule"/>
</dbReference>
<keyword evidence="6 7" id="KW-0804">Transcription</keyword>
<dbReference type="InterPro" id="IPR007159">
    <property type="entry name" value="SpoVT-AbrB_dom"/>
</dbReference>
<evidence type="ECO:0000259" key="8">
    <source>
        <dbReference type="PROSITE" id="PS51740"/>
    </source>
</evidence>
<keyword evidence="9" id="KW-0131">Cell cycle</keyword>
<dbReference type="InterPro" id="IPR020603">
    <property type="entry name" value="MraZ_dom"/>
</dbReference>
<dbReference type="Gene3D" id="3.40.1550.20">
    <property type="entry name" value="Transcriptional regulator MraZ domain"/>
    <property type="match status" value="1"/>
</dbReference>
<feature type="domain" description="SpoVT-AbrB" evidence="8">
    <location>
        <begin position="80"/>
        <end position="123"/>
    </location>
</feature>
<keyword evidence="5 7" id="KW-0238">DNA-binding</keyword>
<dbReference type="GO" id="GO:0000976">
    <property type="term" value="F:transcription cis-regulatory region binding"/>
    <property type="evidence" value="ECO:0007669"/>
    <property type="project" value="TreeGrafter"/>
</dbReference>
<dbReference type="InterPro" id="IPR035642">
    <property type="entry name" value="MraZ_N"/>
</dbReference>
<evidence type="ECO:0000256" key="3">
    <source>
        <dbReference type="ARBA" id="ARBA00022737"/>
    </source>
</evidence>
<dbReference type="Pfam" id="PF02381">
    <property type="entry name" value="MraZ"/>
    <property type="match status" value="2"/>
</dbReference>
<evidence type="ECO:0000313" key="10">
    <source>
        <dbReference type="Proteomes" id="UP000179076"/>
    </source>
</evidence>